<name>A0A841QFD9_9PROT</name>
<comment type="caution">
    <text evidence="1">The sequence shown here is derived from an EMBL/GenBank/DDBJ whole genome shotgun (WGS) entry which is preliminary data.</text>
</comment>
<evidence type="ECO:0000313" key="2">
    <source>
        <dbReference type="Proteomes" id="UP000578000"/>
    </source>
</evidence>
<dbReference type="RefSeq" id="WP_264813791.1">
    <property type="nucleotide sequence ID" value="NZ_BAABDB010000040.1"/>
</dbReference>
<gene>
    <name evidence="1" type="ORF">HNR55_001547</name>
</gene>
<proteinExistence type="predicted"/>
<protein>
    <submittedName>
        <fullName evidence="1">Uncharacterized protein</fullName>
    </submittedName>
</protein>
<organism evidence="1 2">
    <name type="scientific">Acetobacter lovaniensis</name>
    <dbReference type="NCBI Taxonomy" id="104100"/>
    <lineage>
        <taxon>Bacteria</taxon>
        <taxon>Pseudomonadati</taxon>
        <taxon>Pseudomonadota</taxon>
        <taxon>Alphaproteobacteria</taxon>
        <taxon>Acetobacterales</taxon>
        <taxon>Acetobacteraceae</taxon>
        <taxon>Acetobacter</taxon>
    </lineage>
</organism>
<accession>A0A841QFD9</accession>
<dbReference type="AlphaFoldDB" id="A0A841QFD9"/>
<dbReference type="EMBL" id="JACHIE010000005">
    <property type="protein sequence ID" value="MBB6456964.1"/>
    <property type="molecule type" value="Genomic_DNA"/>
</dbReference>
<sequence length="83" mass="9018">MATNHVFGTPEGQLHEDKLNTLVIEQDELVAAMAVLPATTQDGQRAKAVAALTMLRDQIAPGEEELGDSMTWLEVSLLTDLTR</sequence>
<keyword evidence="2" id="KW-1185">Reference proteome</keyword>
<evidence type="ECO:0000313" key="1">
    <source>
        <dbReference type="EMBL" id="MBB6456964.1"/>
    </source>
</evidence>
<dbReference type="Proteomes" id="UP000578000">
    <property type="component" value="Unassembled WGS sequence"/>
</dbReference>
<reference evidence="1 2" key="1">
    <citation type="submission" date="2020-08" db="EMBL/GenBank/DDBJ databases">
        <title>Genomic Encyclopedia of Type Strains, Phase IV (KMG-IV): sequencing the most valuable type-strain genomes for metagenomic binning, comparative biology and taxonomic classification.</title>
        <authorList>
            <person name="Goeker M."/>
        </authorList>
    </citation>
    <scope>NUCLEOTIDE SEQUENCE [LARGE SCALE GENOMIC DNA]</scope>
    <source>
        <strain evidence="1 2">DSM 4491</strain>
    </source>
</reference>